<dbReference type="Proteomes" id="UP001606210">
    <property type="component" value="Unassembled WGS sequence"/>
</dbReference>
<name>A0ABW7EZU5_9BURK</name>
<proteinExistence type="predicted"/>
<accession>A0ABW7EZU5</accession>
<evidence type="ECO:0000313" key="2">
    <source>
        <dbReference type="Proteomes" id="UP001606210"/>
    </source>
</evidence>
<evidence type="ECO:0000313" key="1">
    <source>
        <dbReference type="EMBL" id="MFG6429800.1"/>
    </source>
</evidence>
<keyword evidence="2" id="KW-1185">Reference proteome</keyword>
<sequence length="212" mass="22960">MTSDSDEGKDGEALRLQDAVGRIEAVMDNAAEARFRSTARQARTSAKRLIWLQRAADIVQDVVLASKAVPCGSGCSHCCAIPVAITQAEAFAIADFAKLPRPSQPAAAITGRGVLAQEQVVEDARDEAALAHMGEPCTFLVDGGRCSVYPARPLACRLHFSLSTNSDDCRPDYFGQSPRLDVFDRNLDNILTLGLSQPVADIRDWFAQRKQV</sequence>
<protein>
    <submittedName>
        <fullName evidence="1">YkgJ family cysteine cluster protein</fullName>
    </submittedName>
</protein>
<gene>
    <name evidence="1" type="ORF">ACG00Y_07765</name>
</gene>
<dbReference type="InterPro" id="IPR005358">
    <property type="entry name" value="Puta_zinc/iron-chelating_dom"/>
</dbReference>
<dbReference type="Pfam" id="PF03692">
    <property type="entry name" value="CxxCxxCC"/>
    <property type="match status" value="1"/>
</dbReference>
<reference evidence="1 2" key="1">
    <citation type="submission" date="2024-08" db="EMBL/GenBank/DDBJ databases">
        <authorList>
            <person name="Lu H."/>
        </authorList>
    </citation>
    <scope>NUCLEOTIDE SEQUENCE [LARGE SCALE GENOMIC DNA]</scope>
    <source>
        <strain evidence="1 2">LYH14W</strain>
    </source>
</reference>
<dbReference type="RefSeq" id="WP_394477563.1">
    <property type="nucleotide sequence ID" value="NZ_JBIGHV010000003.1"/>
</dbReference>
<dbReference type="EMBL" id="JBIGHV010000003">
    <property type="protein sequence ID" value="MFG6429800.1"/>
    <property type="molecule type" value="Genomic_DNA"/>
</dbReference>
<comment type="caution">
    <text evidence="1">The sequence shown here is derived from an EMBL/GenBank/DDBJ whole genome shotgun (WGS) entry which is preliminary data.</text>
</comment>
<organism evidence="1 2">
    <name type="scientific">Pelomonas parva</name>
    <dbReference type="NCBI Taxonomy" id="3299032"/>
    <lineage>
        <taxon>Bacteria</taxon>
        <taxon>Pseudomonadati</taxon>
        <taxon>Pseudomonadota</taxon>
        <taxon>Betaproteobacteria</taxon>
        <taxon>Burkholderiales</taxon>
        <taxon>Sphaerotilaceae</taxon>
        <taxon>Roseateles</taxon>
    </lineage>
</organism>